<evidence type="ECO:0000313" key="2">
    <source>
        <dbReference type="Proteomes" id="UP000541444"/>
    </source>
</evidence>
<dbReference type="EMBL" id="JACGCM010001804">
    <property type="protein sequence ID" value="KAF6149105.1"/>
    <property type="molecule type" value="Genomic_DNA"/>
</dbReference>
<gene>
    <name evidence="1" type="ORF">GIB67_038888</name>
</gene>
<evidence type="ECO:0000313" key="1">
    <source>
        <dbReference type="EMBL" id="KAF6149105.1"/>
    </source>
</evidence>
<comment type="caution">
    <text evidence="1">The sequence shown here is derived from an EMBL/GenBank/DDBJ whole genome shotgun (WGS) entry which is preliminary data.</text>
</comment>
<protein>
    <submittedName>
        <fullName evidence="1">Uncharacterized protein</fullName>
    </submittedName>
</protein>
<dbReference type="AlphaFoldDB" id="A0A7J7M2J5"/>
<dbReference type="Proteomes" id="UP000541444">
    <property type="component" value="Unassembled WGS sequence"/>
</dbReference>
<organism evidence="1 2">
    <name type="scientific">Kingdonia uniflora</name>
    <dbReference type="NCBI Taxonomy" id="39325"/>
    <lineage>
        <taxon>Eukaryota</taxon>
        <taxon>Viridiplantae</taxon>
        <taxon>Streptophyta</taxon>
        <taxon>Embryophyta</taxon>
        <taxon>Tracheophyta</taxon>
        <taxon>Spermatophyta</taxon>
        <taxon>Magnoliopsida</taxon>
        <taxon>Ranunculales</taxon>
        <taxon>Circaeasteraceae</taxon>
        <taxon>Kingdonia</taxon>
    </lineage>
</organism>
<keyword evidence="2" id="KW-1185">Reference proteome</keyword>
<accession>A0A7J7M2J5</accession>
<name>A0A7J7M2J5_9MAGN</name>
<sequence length="59" mass="6823">MVVTSAEVHSLSQDFTLLDEEEGLDPGWHMEWTGRREMFPIYSLRDPPPMSSSYGTYEL</sequence>
<proteinExistence type="predicted"/>
<reference evidence="1 2" key="1">
    <citation type="journal article" date="2020" name="IScience">
        <title>Genome Sequencing of the Endangered Kingdonia uniflora (Circaeasteraceae, Ranunculales) Reveals Potential Mechanisms of Evolutionary Specialization.</title>
        <authorList>
            <person name="Sun Y."/>
            <person name="Deng T."/>
            <person name="Zhang A."/>
            <person name="Moore M.J."/>
            <person name="Landis J.B."/>
            <person name="Lin N."/>
            <person name="Zhang H."/>
            <person name="Zhang X."/>
            <person name="Huang J."/>
            <person name="Zhang X."/>
            <person name="Sun H."/>
            <person name="Wang H."/>
        </authorList>
    </citation>
    <scope>NUCLEOTIDE SEQUENCE [LARGE SCALE GENOMIC DNA]</scope>
    <source>
        <strain evidence="1">TB1705</strain>
        <tissue evidence="1">Leaf</tissue>
    </source>
</reference>